<feature type="compositionally biased region" description="Basic residues" evidence="5">
    <location>
        <begin position="1"/>
        <end position="13"/>
    </location>
</feature>
<name>A0A559J182_9BACL</name>
<gene>
    <name evidence="8" type="ORF">FPZ44_11360</name>
</gene>
<keyword evidence="9" id="KW-1185">Reference proteome</keyword>
<evidence type="ECO:0000256" key="4">
    <source>
        <dbReference type="ARBA" id="ARBA00023136"/>
    </source>
</evidence>
<feature type="transmembrane region" description="Helical" evidence="6">
    <location>
        <begin position="136"/>
        <end position="158"/>
    </location>
</feature>
<keyword evidence="4 6" id="KW-0472">Membrane</keyword>
<evidence type="ECO:0000259" key="7">
    <source>
        <dbReference type="Pfam" id="PF04932"/>
    </source>
</evidence>
<feature type="transmembrane region" description="Helical" evidence="6">
    <location>
        <begin position="396"/>
        <end position="417"/>
    </location>
</feature>
<feature type="transmembrane region" description="Helical" evidence="6">
    <location>
        <begin position="461"/>
        <end position="479"/>
    </location>
</feature>
<keyword evidence="2 6" id="KW-0812">Transmembrane</keyword>
<feature type="transmembrane region" description="Helical" evidence="6">
    <location>
        <begin position="307"/>
        <end position="329"/>
    </location>
</feature>
<reference evidence="8 9" key="1">
    <citation type="submission" date="2019-07" db="EMBL/GenBank/DDBJ databases">
        <authorList>
            <person name="Kim J."/>
        </authorList>
    </citation>
    <scope>NUCLEOTIDE SEQUENCE [LARGE SCALE GENOMIC DNA]</scope>
    <source>
        <strain evidence="8 9">N4</strain>
    </source>
</reference>
<feature type="transmembrane region" description="Helical" evidence="6">
    <location>
        <begin position="44"/>
        <end position="61"/>
    </location>
</feature>
<feature type="domain" description="O-antigen ligase-related" evidence="7">
    <location>
        <begin position="263"/>
        <end position="408"/>
    </location>
</feature>
<dbReference type="GO" id="GO:0016020">
    <property type="term" value="C:membrane"/>
    <property type="evidence" value="ECO:0007669"/>
    <property type="project" value="UniProtKB-SubCell"/>
</dbReference>
<comment type="subcellular location">
    <subcellularLocation>
        <location evidence="1">Membrane</location>
        <topology evidence="1">Multi-pass membrane protein</topology>
    </subcellularLocation>
</comment>
<feature type="region of interest" description="Disordered" evidence="5">
    <location>
        <begin position="1"/>
        <end position="23"/>
    </location>
</feature>
<evidence type="ECO:0000256" key="2">
    <source>
        <dbReference type="ARBA" id="ARBA00022692"/>
    </source>
</evidence>
<dbReference type="PANTHER" id="PTHR37422:SF13">
    <property type="entry name" value="LIPOPOLYSACCHARIDE BIOSYNTHESIS PROTEIN PA4999-RELATED"/>
    <property type="match status" value="1"/>
</dbReference>
<dbReference type="InterPro" id="IPR051533">
    <property type="entry name" value="WaaL-like"/>
</dbReference>
<feature type="transmembrane region" description="Helical" evidence="6">
    <location>
        <begin position="254"/>
        <end position="270"/>
    </location>
</feature>
<feature type="transmembrane region" description="Helical" evidence="6">
    <location>
        <begin position="230"/>
        <end position="247"/>
    </location>
</feature>
<feature type="transmembrane region" description="Helical" evidence="6">
    <location>
        <begin position="67"/>
        <end position="83"/>
    </location>
</feature>
<comment type="caution">
    <text evidence="8">The sequence shown here is derived from an EMBL/GenBank/DDBJ whole genome shotgun (WGS) entry which is preliminary data.</text>
</comment>
<dbReference type="EMBL" id="VNJK01000001">
    <property type="protein sequence ID" value="TVX93603.1"/>
    <property type="molecule type" value="Genomic_DNA"/>
</dbReference>
<feature type="transmembrane region" description="Helical" evidence="6">
    <location>
        <begin position="164"/>
        <end position="183"/>
    </location>
</feature>
<evidence type="ECO:0000313" key="8">
    <source>
        <dbReference type="EMBL" id="TVX93603.1"/>
    </source>
</evidence>
<evidence type="ECO:0000256" key="6">
    <source>
        <dbReference type="SAM" id="Phobius"/>
    </source>
</evidence>
<sequence>MHKYRAMRSRQKGRCAVSQRSVKGSHELRGTELRNRTMSIAGRFPLLGWFYPSITMLLMLYAGTQQTSLLLVAMLCMGIYIAISSAESNFYLLVFLLPSLSLFVTEQADSSYATMLFLAALVKHVASRISSMKLHVAGLLGVLGIIVLELLHLFTYLSDWLSPTVRWIALMLYASLLIIDMSFKPSFKRAVYTFTCGIFVSSACGLVMSVTSELTSAPFRRFEGVGGDPNGFGMMVLMAAFFLLHLYKQARQPNTLLVYSSLGLLLLGLTTLSRTYFLTMGFMVLLLLGYMAVTADRNSIRMRSKMIAAVAILGAVFAIPVMNLVQSIIERMSIGSSLDKMTGSRSFLAEQYWTVFRDSSLWELLVGRGIIGYLPQSRISVHGQQMGPHNTYLESLVAWGLVGTVIFIAFVLLLAYVQRIKSGTVVVRTETWLESSRSKPSFLAFLPIISTMIFLLSLHSLGMYTTYFYIVLLIMNLYYTEPESVERMEGIGSSGTVPAERGSGRI</sequence>
<feature type="transmembrane region" description="Helical" evidence="6">
    <location>
        <begin position="190"/>
        <end position="210"/>
    </location>
</feature>
<dbReference type="AlphaFoldDB" id="A0A559J182"/>
<evidence type="ECO:0000256" key="1">
    <source>
        <dbReference type="ARBA" id="ARBA00004141"/>
    </source>
</evidence>
<feature type="transmembrane region" description="Helical" evidence="6">
    <location>
        <begin position="276"/>
        <end position="295"/>
    </location>
</feature>
<accession>A0A559J182</accession>
<keyword evidence="3 6" id="KW-1133">Transmembrane helix</keyword>
<dbReference type="Pfam" id="PF04932">
    <property type="entry name" value="Wzy_C"/>
    <property type="match status" value="1"/>
</dbReference>
<evidence type="ECO:0000313" key="9">
    <source>
        <dbReference type="Proteomes" id="UP000318102"/>
    </source>
</evidence>
<proteinExistence type="predicted"/>
<dbReference type="InterPro" id="IPR007016">
    <property type="entry name" value="O-antigen_ligase-rel_domated"/>
</dbReference>
<dbReference type="Proteomes" id="UP000318102">
    <property type="component" value="Unassembled WGS sequence"/>
</dbReference>
<evidence type="ECO:0000256" key="5">
    <source>
        <dbReference type="SAM" id="MobiDB-lite"/>
    </source>
</evidence>
<protein>
    <recommendedName>
        <fullName evidence="7">O-antigen ligase-related domain-containing protein</fullName>
    </recommendedName>
</protein>
<evidence type="ECO:0000256" key="3">
    <source>
        <dbReference type="ARBA" id="ARBA00022989"/>
    </source>
</evidence>
<dbReference type="OrthoDB" id="2535314at2"/>
<organism evidence="8 9">
    <name type="scientific">Paenibacillus agilis</name>
    <dbReference type="NCBI Taxonomy" id="3020863"/>
    <lineage>
        <taxon>Bacteria</taxon>
        <taxon>Bacillati</taxon>
        <taxon>Bacillota</taxon>
        <taxon>Bacilli</taxon>
        <taxon>Bacillales</taxon>
        <taxon>Paenibacillaceae</taxon>
        <taxon>Paenibacillus</taxon>
    </lineage>
</organism>
<dbReference type="PANTHER" id="PTHR37422">
    <property type="entry name" value="TEICHURONIC ACID BIOSYNTHESIS PROTEIN TUAE"/>
    <property type="match status" value="1"/>
</dbReference>